<accession>A0AA37WI18</accession>
<feature type="transmembrane region" description="Helical" evidence="1">
    <location>
        <begin position="114"/>
        <end position="137"/>
    </location>
</feature>
<keyword evidence="3" id="KW-1185">Reference proteome</keyword>
<keyword evidence="1" id="KW-0812">Transmembrane</keyword>
<proteinExistence type="predicted"/>
<evidence type="ECO:0000256" key="1">
    <source>
        <dbReference type="SAM" id="Phobius"/>
    </source>
</evidence>
<organism evidence="2 3">
    <name type="scientific">Agaribacter marinus</name>
    <dbReference type="NCBI Taxonomy" id="1431249"/>
    <lineage>
        <taxon>Bacteria</taxon>
        <taxon>Pseudomonadati</taxon>
        <taxon>Pseudomonadota</taxon>
        <taxon>Gammaproteobacteria</taxon>
        <taxon>Alteromonadales</taxon>
        <taxon>Alteromonadaceae</taxon>
        <taxon>Agaribacter</taxon>
    </lineage>
</organism>
<reference evidence="2" key="1">
    <citation type="journal article" date="2014" name="Int. J. Syst. Evol. Microbiol.">
        <title>Complete genome sequence of Corynebacterium casei LMG S-19264T (=DSM 44701T), isolated from a smear-ripened cheese.</title>
        <authorList>
            <consortium name="US DOE Joint Genome Institute (JGI-PGF)"/>
            <person name="Walter F."/>
            <person name="Albersmeier A."/>
            <person name="Kalinowski J."/>
            <person name="Ruckert C."/>
        </authorList>
    </citation>
    <scope>NUCLEOTIDE SEQUENCE</scope>
    <source>
        <strain evidence="2">NBRC 110023</strain>
    </source>
</reference>
<feature type="transmembrane region" description="Helical" evidence="1">
    <location>
        <begin position="82"/>
        <end position="102"/>
    </location>
</feature>
<keyword evidence="1" id="KW-0472">Membrane</keyword>
<keyword evidence="1" id="KW-1133">Transmembrane helix</keyword>
<sequence length="151" mass="16717">MFIFSFLVVSSIVIMTFWLGGSPSMYFNLPSIIIVVIPALLAPFMMQHKSDVFDAFKALVDNNSAIDSIEKYIRTFQAIDKVAMMMGWFGVISGAVAMANNIEPEVFPQVFGPAFAVMSLTLMYALIVKVLCHLAVLRLSGMQSTNFVNMD</sequence>
<dbReference type="EMBL" id="BSOT01000005">
    <property type="protein sequence ID" value="GLR70367.1"/>
    <property type="molecule type" value="Genomic_DNA"/>
</dbReference>
<protein>
    <recommendedName>
        <fullName evidence="4">MotA/TolQ/ExbB proton channel domain-containing protein</fullName>
    </recommendedName>
</protein>
<gene>
    <name evidence="2" type="ORF">GCM10007852_12750</name>
</gene>
<reference evidence="2" key="2">
    <citation type="submission" date="2023-01" db="EMBL/GenBank/DDBJ databases">
        <title>Draft genome sequence of Agaribacter marinus strain NBRC 110023.</title>
        <authorList>
            <person name="Sun Q."/>
            <person name="Mori K."/>
        </authorList>
    </citation>
    <scope>NUCLEOTIDE SEQUENCE</scope>
    <source>
        <strain evidence="2">NBRC 110023</strain>
    </source>
</reference>
<comment type="caution">
    <text evidence="2">The sequence shown here is derived from an EMBL/GenBank/DDBJ whole genome shotgun (WGS) entry which is preliminary data.</text>
</comment>
<evidence type="ECO:0000313" key="3">
    <source>
        <dbReference type="Proteomes" id="UP001156601"/>
    </source>
</evidence>
<evidence type="ECO:0000313" key="2">
    <source>
        <dbReference type="EMBL" id="GLR70367.1"/>
    </source>
</evidence>
<evidence type="ECO:0008006" key="4">
    <source>
        <dbReference type="Google" id="ProtNLM"/>
    </source>
</evidence>
<name>A0AA37WI18_9ALTE</name>
<dbReference type="Proteomes" id="UP001156601">
    <property type="component" value="Unassembled WGS sequence"/>
</dbReference>
<dbReference type="AlphaFoldDB" id="A0AA37WI18"/>
<feature type="transmembrane region" description="Helical" evidence="1">
    <location>
        <begin position="26"/>
        <end position="46"/>
    </location>
</feature>